<dbReference type="InterPro" id="IPR011009">
    <property type="entry name" value="Kinase-like_dom_sf"/>
</dbReference>
<dbReference type="InterPro" id="IPR051678">
    <property type="entry name" value="AGP_Transferase"/>
</dbReference>
<keyword evidence="3" id="KW-1185">Reference proteome</keyword>
<dbReference type="PANTHER" id="PTHR21310:SF15">
    <property type="entry name" value="AMINOGLYCOSIDE PHOSPHOTRANSFERASE DOMAIN-CONTAINING PROTEIN"/>
    <property type="match status" value="1"/>
</dbReference>
<dbReference type="AlphaFoldDB" id="A0A5N6KX64"/>
<dbReference type="SUPFAM" id="SSF56112">
    <property type="entry name" value="Protein kinase-like (PK-like)"/>
    <property type="match status" value="1"/>
</dbReference>
<dbReference type="PANTHER" id="PTHR21310">
    <property type="entry name" value="AMINOGLYCOSIDE PHOSPHOTRANSFERASE-RELATED-RELATED"/>
    <property type="match status" value="1"/>
</dbReference>
<evidence type="ECO:0000313" key="2">
    <source>
        <dbReference type="EMBL" id="KAB8356563.1"/>
    </source>
</evidence>
<sequence>MPLRNCDYEACARPVERNAGNCTICGSHRCYEHLELPFHSCPPELGGSEEFFDLLDQAEAKRLDELLQRINADALRAIASKLRANVPCTIPQLGKAIAAQRGGPNCHADICFEDGVTWIARIRLDDPHLAPAQCRDYISQSEVATYKFLESTAVPAPRVHHFVLSDKLDDVGVPYIFMDKVPGHVLQWNSATSFQKTKVMTQLADIFLELRQHPFPKCGSLDLKSTKSVGPFAQPQLFKNPTQALGPFGTTHEMAQRILLSYLDMYHTGELKDYTTDSTLTHKWRLDNLDLIYPPEQGDRFFLKHFEDKGDHILVNDEFDITGIIDWEWASIENEHLAFSSPCMMWPVGDFYRGQNNLTKEEKKFAEILKKKGDGDMHSLVMNGRLYQRILFFIGGSPGDHDTLVYLFDGLRKALRAADQHDEDTESYEEWKQAAIVRYSRE</sequence>
<dbReference type="InterPro" id="IPR002575">
    <property type="entry name" value="Aminoglycoside_PTrfase"/>
</dbReference>
<comment type="caution">
    <text evidence="2">The sequence shown here is derived from an EMBL/GenBank/DDBJ whole genome shotgun (WGS) entry which is preliminary data.</text>
</comment>
<feature type="domain" description="Aminoglycoside phosphotransferase" evidence="1">
    <location>
        <begin position="141"/>
        <end position="332"/>
    </location>
</feature>
<dbReference type="EMBL" id="VIBQ01000016">
    <property type="protein sequence ID" value="KAB8356563.1"/>
    <property type="molecule type" value="Genomic_DNA"/>
</dbReference>
<accession>A0A5N6KX64</accession>
<evidence type="ECO:0000259" key="1">
    <source>
        <dbReference type="Pfam" id="PF01636"/>
    </source>
</evidence>
<reference evidence="2 3" key="1">
    <citation type="submission" date="2019-06" db="EMBL/GenBank/DDBJ databases">
        <title>A chromosomal-level reference genome of Carpinus fangiana (Coryloideae, Betulaceae).</title>
        <authorList>
            <person name="Yang X."/>
            <person name="Wang Z."/>
            <person name="Zhang L."/>
            <person name="Hao G."/>
            <person name="Liu J."/>
            <person name="Yang Y."/>
        </authorList>
    </citation>
    <scope>NUCLEOTIDE SEQUENCE [LARGE SCALE GENOMIC DNA]</scope>
    <source>
        <strain evidence="2">Cfa_2016G</strain>
        <tissue evidence="2">Leaf</tissue>
    </source>
</reference>
<dbReference type="InterPro" id="IPR035896">
    <property type="entry name" value="AN1-like_Znf"/>
</dbReference>
<dbReference type="OrthoDB" id="5327538at2759"/>
<gene>
    <name evidence="2" type="ORF">FH972_024145</name>
</gene>
<dbReference type="SUPFAM" id="SSF118310">
    <property type="entry name" value="AN1-like Zinc finger"/>
    <property type="match status" value="1"/>
</dbReference>
<dbReference type="Proteomes" id="UP000327013">
    <property type="component" value="Unassembled WGS sequence"/>
</dbReference>
<organism evidence="2 3">
    <name type="scientific">Carpinus fangiana</name>
    <dbReference type="NCBI Taxonomy" id="176857"/>
    <lineage>
        <taxon>Eukaryota</taxon>
        <taxon>Viridiplantae</taxon>
        <taxon>Streptophyta</taxon>
        <taxon>Embryophyta</taxon>
        <taxon>Tracheophyta</taxon>
        <taxon>Spermatophyta</taxon>
        <taxon>Magnoliopsida</taxon>
        <taxon>eudicotyledons</taxon>
        <taxon>Gunneridae</taxon>
        <taxon>Pentapetalae</taxon>
        <taxon>rosids</taxon>
        <taxon>fabids</taxon>
        <taxon>Fagales</taxon>
        <taxon>Betulaceae</taxon>
        <taxon>Carpinus</taxon>
    </lineage>
</organism>
<proteinExistence type="predicted"/>
<protein>
    <recommendedName>
        <fullName evidence="1">Aminoglycoside phosphotransferase domain-containing protein</fullName>
    </recommendedName>
</protein>
<name>A0A5N6KX64_9ROSI</name>
<evidence type="ECO:0000313" key="3">
    <source>
        <dbReference type="Proteomes" id="UP000327013"/>
    </source>
</evidence>
<dbReference type="Pfam" id="PF01636">
    <property type="entry name" value="APH"/>
    <property type="match status" value="1"/>
</dbReference>